<dbReference type="Pfam" id="PF01502">
    <property type="entry name" value="PRA-CH"/>
    <property type="match status" value="1"/>
</dbReference>
<evidence type="ECO:0000256" key="4">
    <source>
        <dbReference type="ARBA" id="ARBA00005204"/>
    </source>
</evidence>
<keyword evidence="10 14" id="KW-0378">Hydrolase</keyword>
<comment type="pathway">
    <text evidence="4">Amino-acid biosynthesis; L-histidine biosynthesis; L-histidine from 5-phospho-alpha-D-ribose 1-diphosphate: step 2/9.</text>
</comment>
<keyword evidence="13 14" id="KW-0368">Histidine biosynthesis</keyword>
<comment type="function">
    <text evidence="14">Catalyzes the hydrolysis of the adenine ring of phosphoribosyl-AMP.</text>
</comment>
<evidence type="ECO:0000256" key="3">
    <source>
        <dbReference type="ARBA" id="ARBA00005169"/>
    </source>
</evidence>
<dbReference type="GO" id="GO:0000287">
    <property type="term" value="F:magnesium ion binding"/>
    <property type="evidence" value="ECO:0007669"/>
    <property type="project" value="UniProtKB-UniRule"/>
</dbReference>
<evidence type="ECO:0000256" key="12">
    <source>
        <dbReference type="ARBA" id="ARBA00022842"/>
    </source>
</evidence>
<feature type="binding site" evidence="14">
    <location>
        <position position="109"/>
    </location>
    <ligand>
        <name>Zn(2+)</name>
        <dbReference type="ChEBI" id="CHEBI:29105"/>
        <note>ligand shared between dimeric partners</note>
    </ligand>
</feature>
<dbReference type="GO" id="GO:0005737">
    <property type="term" value="C:cytoplasm"/>
    <property type="evidence" value="ECO:0007669"/>
    <property type="project" value="UniProtKB-SubCell"/>
</dbReference>
<comment type="cofactor">
    <cofactor evidence="14">
        <name>Zn(2+)</name>
        <dbReference type="ChEBI" id="CHEBI:29105"/>
    </cofactor>
    <text evidence="14">Binds 1 zinc ion per subunit.</text>
</comment>
<feature type="domain" description="Phosphoribosyl-AMP cyclohydrolase" evidence="15">
    <location>
        <begin position="45"/>
        <end position="117"/>
    </location>
</feature>
<dbReference type="EMBL" id="JALIEA010000012">
    <property type="protein sequence ID" value="MCJ7858651.1"/>
    <property type="molecule type" value="Genomic_DNA"/>
</dbReference>
<dbReference type="GO" id="GO:0000105">
    <property type="term" value="P:L-histidine biosynthetic process"/>
    <property type="evidence" value="ECO:0007669"/>
    <property type="project" value="UniProtKB-UniRule"/>
</dbReference>
<comment type="catalytic activity">
    <reaction evidence="2">
        <text>1-(5-phospho-beta-D-ribosyl)-ATP + H2O = 1-(5-phospho-beta-D-ribosyl)-5'-AMP + diphosphate + H(+)</text>
        <dbReference type="Rhea" id="RHEA:22828"/>
        <dbReference type="ChEBI" id="CHEBI:15377"/>
        <dbReference type="ChEBI" id="CHEBI:15378"/>
        <dbReference type="ChEBI" id="CHEBI:33019"/>
        <dbReference type="ChEBI" id="CHEBI:59457"/>
        <dbReference type="ChEBI" id="CHEBI:73183"/>
        <dbReference type="EC" id="3.6.1.31"/>
    </reaction>
</comment>
<evidence type="ECO:0000256" key="5">
    <source>
        <dbReference type="ARBA" id="ARBA00007731"/>
    </source>
</evidence>
<feature type="binding site" evidence="14">
    <location>
        <position position="116"/>
    </location>
    <ligand>
        <name>Zn(2+)</name>
        <dbReference type="ChEBI" id="CHEBI:29105"/>
        <note>ligand shared between dimeric partners</note>
    </ligand>
</feature>
<dbReference type="NCBIfam" id="NF000768">
    <property type="entry name" value="PRK00051.1"/>
    <property type="match status" value="1"/>
</dbReference>
<name>A0A9X1WHI6_9CORY</name>
<comment type="subcellular location">
    <subcellularLocation>
        <location evidence="14">Cytoplasm</location>
    </subcellularLocation>
</comment>
<dbReference type="InterPro" id="IPR002496">
    <property type="entry name" value="PRib_AMP_CycHydrolase_dom"/>
</dbReference>
<evidence type="ECO:0000256" key="14">
    <source>
        <dbReference type="HAMAP-Rule" id="MF_01021"/>
    </source>
</evidence>
<keyword evidence="9 14" id="KW-0479">Metal-binding</keyword>
<dbReference type="InterPro" id="IPR026660">
    <property type="entry name" value="PRA-CH"/>
</dbReference>
<accession>A0A9X1WHI6</accession>
<feature type="binding site" evidence="14">
    <location>
        <position position="92"/>
    </location>
    <ligand>
        <name>Mg(2+)</name>
        <dbReference type="ChEBI" id="CHEBI:18420"/>
    </ligand>
</feature>
<dbReference type="EC" id="3.5.4.19" evidence="14"/>
<keyword evidence="17" id="KW-1185">Reference proteome</keyword>
<reference evidence="16" key="1">
    <citation type="submission" date="2022-04" db="EMBL/GenBank/DDBJ databases">
        <title>Corynebacterium kalidii LD5P10.</title>
        <authorList>
            <person name="Sun J.Q."/>
        </authorList>
    </citation>
    <scope>NUCLEOTIDE SEQUENCE</scope>
    <source>
        <strain evidence="16">LD5P10</strain>
    </source>
</reference>
<keyword evidence="12 14" id="KW-0460">Magnesium</keyword>
<sequence length="131" mass="14275">MSAVTTDDEIRGVDLDPAVAARLAPNDAGLVAAVVQEKATGDVLMLAWMDDHALAHTLATRRATYWSRSRGQYWVKGETSGHIQYVHDVRLDCDGDTVLLTVDQTGGACHTGDHTCFDADRLLQPERPVDD</sequence>
<evidence type="ECO:0000256" key="9">
    <source>
        <dbReference type="ARBA" id="ARBA00022723"/>
    </source>
</evidence>
<evidence type="ECO:0000256" key="11">
    <source>
        <dbReference type="ARBA" id="ARBA00022833"/>
    </source>
</evidence>
<comment type="similarity">
    <text evidence="6">In the N-terminal section; belongs to the PRA-CH family.</text>
</comment>
<comment type="similarity">
    <text evidence="14">Belongs to the PRA-CH family.</text>
</comment>
<dbReference type="PANTHER" id="PTHR42945:SF11">
    <property type="entry name" value="PHOSPHORIBOSYL-AMP CYCLOHYDROLASE"/>
    <property type="match status" value="1"/>
</dbReference>
<dbReference type="HAMAP" id="MF_01021">
    <property type="entry name" value="HisI"/>
    <property type="match status" value="1"/>
</dbReference>
<dbReference type="GO" id="GO:0008270">
    <property type="term" value="F:zinc ion binding"/>
    <property type="evidence" value="ECO:0007669"/>
    <property type="project" value="UniProtKB-UniRule"/>
</dbReference>
<evidence type="ECO:0000256" key="13">
    <source>
        <dbReference type="ARBA" id="ARBA00023102"/>
    </source>
</evidence>
<evidence type="ECO:0000313" key="16">
    <source>
        <dbReference type="EMBL" id="MCJ7858651.1"/>
    </source>
</evidence>
<dbReference type="PANTHER" id="PTHR42945">
    <property type="entry name" value="HISTIDINE BIOSYNTHESIS BIFUNCTIONAL PROTEIN"/>
    <property type="match status" value="1"/>
</dbReference>
<evidence type="ECO:0000256" key="6">
    <source>
        <dbReference type="ARBA" id="ARBA00008299"/>
    </source>
</evidence>
<keyword evidence="8 14" id="KW-0028">Amino-acid biosynthesis</keyword>
<keyword evidence="11 14" id="KW-0862">Zinc</keyword>
<comment type="similarity">
    <text evidence="5">In the C-terminal section; belongs to the PRA-PH family.</text>
</comment>
<evidence type="ECO:0000256" key="2">
    <source>
        <dbReference type="ARBA" id="ARBA00001460"/>
    </source>
</evidence>
<feature type="binding site" evidence="14">
    <location>
        <position position="94"/>
    </location>
    <ligand>
        <name>Mg(2+)</name>
        <dbReference type="ChEBI" id="CHEBI:18420"/>
    </ligand>
</feature>
<comment type="caution">
    <text evidence="16">The sequence shown here is derived from an EMBL/GenBank/DDBJ whole genome shotgun (WGS) entry which is preliminary data.</text>
</comment>
<comment type="subunit">
    <text evidence="14">Homodimer.</text>
</comment>
<dbReference type="GO" id="GO:0004635">
    <property type="term" value="F:phosphoribosyl-AMP cyclohydrolase activity"/>
    <property type="evidence" value="ECO:0007669"/>
    <property type="project" value="UniProtKB-UniRule"/>
</dbReference>
<dbReference type="GO" id="GO:0004636">
    <property type="term" value="F:phosphoribosyl-ATP diphosphatase activity"/>
    <property type="evidence" value="ECO:0007669"/>
    <property type="project" value="UniProtKB-EC"/>
</dbReference>
<keyword evidence="7 14" id="KW-0963">Cytoplasm</keyword>
<feature type="binding site" evidence="14">
    <location>
        <position position="96"/>
    </location>
    <ligand>
        <name>Mg(2+)</name>
        <dbReference type="ChEBI" id="CHEBI:18420"/>
    </ligand>
</feature>
<evidence type="ECO:0000256" key="7">
    <source>
        <dbReference type="ARBA" id="ARBA00022490"/>
    </source>
</evidence>
<evidence type="ECO:0000256" key="8">
    <source>
        <dbReference type="ARBA" id="ARBA00022605"/>
    </source>
</evidence>
<evidence type="ECO:0000256" key="1">
    <source>
        <dbReference type="ARBA" id="ARBA00000024"/>
    </source>
</evidence>
<dbReference type="SUPFAM" id="SSF141734">
    <property type="entry name" value="HisI-like"/>
    <property type="match status" value="1"/>
</dbReference>
<dbReference type="InterPro" id="IPR038019">
    <property type="entry name" value="PRib_AMP_CycHydrolase_sf"/>
</dbReference>
<comment type="catalytic activity">
    <reaction evidence="1 14">
        <text>1-(5-phospho-beta-D-ribosyl)-5'-AMP + H2O = 1-(5-phospho-beta-D-ribosyl)-5-[(5-phospho-beta-D-ribosylamino)methylideneamino]imidazole-4-carboxamide</text>
        <dbReference type="Rhea" id="RHEA:20049"/>
        <dbReference type="ChEBI" id="CHEBI:15377"/>
        <dbReference type="ChEBI" id="CHEBI:58435"/>
        <dbReference type="ChEBI" id="CHEBI:59457"/>
        <dbReference type="EC" id="3.5.4.19"/>
    </reaction>
</comment>
<evidence type="ECO:0000313" key="17">
    <source>
        <dbReference type="Proteomes" id="UP001139207"/>
    </source>
</evidence>
<feature type="binding site" evidence="14">
    <location>
        <position position="93"/>
    </location>
    <ligand>
        <name>Zn(2+)</name>
        <dbReference type="ChEBI" id="CHEBI:29105"/>
        <note>ligand shared between dimeric partners</note>
    </ligand>
</feature>
<proteinExistence type="inferred from homology"/>
<dbReference type="FunFam" id="3.10.20.810:FF:000001">
    <property type="entry name" value="Histidine biosynthesis bifunctional protein HisIE"/>
    <property type="match status" value="1"/>
</dbReference>
<comment type="pathway">
    <text evidence="3 14">Amino-acid biosynthesis; L-histidine biosynthesis; L-histidine from 5-phospho-alpha-D-ribose 1-diphosphate: step 3/9.</text>
</comment>
<dbReference type="Proteomes" id="UP001139207">
    <property type="component" value="Unassembled WGS sequence"/>
</dbReference>
<evidence type="ECO:0000259" key="15">
    <source>
        <dbReference type="Pfam" id="PF01502"/>
    </source>
</evidence>
<protein>
    <recommendedName>
        <fullName evidence="14">Phosphoribosyl-AMP cyclohydrolase</fullName>
        <shortName evidence="14">PRA-CH</shortName>
        <ecNumber evidence="14">3.5.4.19</ecNumber>
    </recommendedName>
</protein>
<evidence type="ECO:0000256" key="10">
    <source>
        <dbReference type="ARBA" id="ARBA00022801"/>
    </source>
</evidence>
<organism evidence="16 17">
    <name type="scientific">Corynebacterium kalidii</name>
    <dbReference type="NCBI Taxonomy" id="2931982"/>
    <lineage>
        <taxon>Bacteria</taxon>
        <taxon>Bacillati</taxon>
        <taxon>Actinomycetota</taxon>
        <taxon>Actinomycetes</taxon>
        <taxon>Mycobacteriales</taxon>
        <taxon>Corynebacteriaceae</taxon>
        <taxon>Corynebacterium</taxon>
    </lineage>
</organism>
<dbReference type="AlphaFoldDB" id="A0A9X1WHI6"/>
<dbReference type="RefSeq" id="WP_244804362.1">
    <property type="nucleotide sequence ID" value="NZ_JALIEA010000012.1"/>
</dbReference>
<dbReference type="Gene3D" id="3.10.20.810">
    <property type="entry name" value="Phosphoribosyl-AMP cyclohydrolase"/>
    <property type="match status" value="1"/>
</dbReference>
<comment type="cofactor">
    <cofactor evidence="14">
        <name>Mg(2+)</name>
        <dbReference type="ChEBI" id="CHEBI:18420"/>
    </cofactor>
    <text evidence="14">Binds 1 Mg(2+) ion per subunit.</text>
</comment>
<gene>
    <name evidence="14 16" type="primary">hisI</name>
    <name evidence="16" type="ORF">MUN33_07970</name>
</gene>